<protein>
    <recommendedName>
        <fullName evidence="3">Integrase, catalytic region, zinc finger, CCHC-type, peptidase aspartic, catalytic</fullName>
    </recommendedName>
</protein>
<accession>A0A699QEU4</accession>
<organism evidence="2">
    <name type="scientific">Tanacetum cinerariifolium</name>
    <name type="common">Dalmatian daisy</name>
    <name type="synonym">Chrysanthemum cinerariifolium</name>
    <dbReference type="NCBI Taxonomy" id="118510"/>
    <lineage>
        <taxon>Eukaryota</taxon>
        <taxon>Viridiplantae</taxon>
        <taxon>Streptophyta</taxon>
        <taxon>Embryophyta</taxon>
        <taxon>Tracheophyta</taxon>
        <taxon>Spermatophyta</taxon>
        <taxon>Magnoliopsida</taxon>
        <taxon>eudicotyledons</taxon>
        <taxon>Gunneridae</taxon>
        <taxon>Pentapetalae</taxon>
        <taxon>asterids</taxon>
        <taxon>campanulids</taxon>
        <taxon>Asterales</taxon>
        <taxon>Asteraceae</taxon>
        <taxon>Asteroideae</taxon>
        <taxon>Anthemideae</taxon>
        <taxon>Anthemidinae</taxon>
        <taxon>Tanacetum</taxon>
    </lineage>
</organism>
<sequence length="305" mass="33722">QLKGKAVLPKAVSLNPIDPALLQVDVVPLIPKLRKNRTAHIDYIKHTPEEAATLRELVESERLHSPINTPLAYACKYTRWIQELLMILQQTCPRITDLGTKPVAVTPKNKQVRRTPQIIKSEKPSVDTSTSPNIDSNTPVLSSTGVALVSSAGGSQSKYNTKKNRIRRTLKKAKETELEDHPRKVKSSLNKANVVASRASSSVIESVSNVNANLKCASCNGCLFSDNHDKYVVEYINSMNASRKSKSAKKPVNRKVWKTTGKVFKTDGYKWTPTGWTFTLVGNVCHLTRIATAPIVPPREPIPIV</sequence>
<feature type="compositionally biased region" description="Polar residues" evidence="1">
    <location>
        <begin position="126"/>
        <end position="139"/>
    </location>
</feature>
<dbReference type="EMBL" id="BKCJ011018927">
    <property type="protein sequence ID" value="GFC68186.1"/>
    <property type="molecule type" value="Genomic_DNA"/>
</dbReference>
<gene>
    <name evidence="2" type="ORF">Tci_840156</name>
</gene>
<evidence type="ECO:0008006" key="3">
    <source>
        <dbReference type="Google" id="ProtNLM"/>
    </source>
</evidence>
<comment type="caution">
    <text evidence="2">The sequence shown here is derived from an EMBL/GenBank/DDBJ whole genome shotgun (WGS) entry which is preliminary data.</text>
</comment>
<name>A0A699QEU4_TANCI</name>
<proteinExistence type="predicted"/>
<feature type="non-terminal residue" evidence="2">
    <location>
        <position position="305"/>
    </location>
</feature>
<reference evidence="2" key="1">
    <citation type="journal article" date="2019" name="Sci. Rep.">
        <title>Draft genome of Tanacetum cinerariifolium, the natural source of mosquito coil.</title>
        <authorList>
            <person name="Yamashiro T."/>
            <person name="Shiraishi A."/>
            <person name="Satake H."/>
            <person name="Nakayama K."/>
        </authorList>
    </citation>
    <scope>NUCLEOTIDE SEQUENCE</scope>
</reference>
<evidence type="ECO:0000256" key="1">
    <source>
        <dbReference type="SAM" id="MobiDB-lite"/>
    </source>
</evidence>
<feature type="non-terminal residue" evidence="2">
    <location>
        <position position="1"/>
    </location>
</feature>
<evidence type="ECO:0000313" key="2">
    <source>
        <dbReference type="EMBL" id="GFC68186.1"/>
    </source>
</evidence>
<dbReference type="AlphaFoldDB" id="A0A699QEU4"/>
<feature type="region of interest" description="Disordered" evidence="1">
    <location>
        <begin position="109"/>
        <end position="139"/>
    </location>
</feature>